<reference evidence="13" key="2">
    <citation type="submission" date="2025-08" db="UniProtKB">
        <authorList>
            <consortium name="RefSeq"/>
        </authorList>
    </citation>
    <scope>IDENTIFICATION</scope>
    <source>
        <strain evidence="13">S238N-H82</strain>
        <tissue evidence="13">Testes</tissue>
    </source>
</reference>
<evidence type="ECO:0000256" key="2">
    <source>
        <dbReference type="ARBA" id="ARBA00022475"/>
    </source>
</evidence>
<dbReference type="SUPFAM" id="SSF82866">
    <property type="entry name" value="Multidrug efflux transporter AcrB transmembrane domain"/>
    <property type="match status" value="2"/>
</dbReference>
<gene>
    <name evidence="13" type="primary">LOC118431846</name>
</gene>
<proteinExistence type="inferred from homology"/>
<evidence type="ECO:0000256" key="9">
    <source>
        <dbReference type="ARBA" id="ARBA00074262"/>
    </source>
</evidence>
<feature type="transmembrane region" description="Helical" evidence="10">
    <location>
        <begin position="393"/>
        <end position="416"/>
    </location>
</feature>
<dbReference type="RefSeq" id="XP_035699138.1">
    <property type="nucleotide sequence ID" value="XM_035843245.1"/>
</dbReference>
<name>A0A9J7ME57_BRAFL</name>
<feature type="transmembrane region" description="Helical" evidence="10">
    <location>
        <begin position="63"/>
        <end position="85"/>
    </location>
</feature>
<comment type="similarity">
    <text evidence="1">Belongs to the patched family.</text>
</comment>
<evidence type="ECO:0000256" key="3">
    <source>
        <dbReference type="ARBA" id="ARBA00022692"/>
    </source>
</evidence>
<dbReference type="OrthoDB" id="6510177at2759"/>
<keyword evidence="12" id="KW-1185">Reference proteome</keyword>
<dbReference type="KEGG" id="bfo:118431846"/>
<keyword evidence="4 10" id="KW-1133">Transmembrane helix</keyword>
<dbReference type="GeneID" id="118431846"/>
<evidence type="ECO:0000256" key="4">
    <source>
        <dbReference type="ARBA" id="ARBA00022989"/>
    </source>
</evidence>
<dbReference type="FunFam" id="1.20.1640.10:FF:000013">
    <property type="entry name" value="PaTched Related family"/>
    <property type="match status" value="1"/>
</dbReference>
<accession>A0A9J7ME57</accession>
<feature type="transmembrane region" description="Helical" evidence="10">
    <location>
        <begin position="364"/>
        <end position="386"/>
    </location>
</feature>
<reference evidence="12" key="1">
    <citation type="journal article" date="2020" name="Nat. Ecol. Evol.">
        <title>Deeply conserved synteny resolves early events in vertebrate evolution.</title>
        <authorList>
            <person name="Simakov O."/>
            <person name="Marletaz F."/>
            <person name="Yue J.X."/>
            <person name="O'Connell B."/>
            <person name="Jenkins J."/>
            <person name="Brandt A."/>
            <person name="Calef R."/>
            <person name="Tung C.H."/>
            <person name="Huang T.K."/>
            <person name="Schmutz J."/>
            <person name="Satoh N."/>
            <person name="Yu J.K."/>
            <person name="Putnam N.H."/>
            <person name="Green R.E."/>
            <person name="Rokhsar D.S."/>
        </authorList>
    </citation>
    <scope>NUCLEOTIDE SEQUENCE [LARGE SCALE GENOMIC DNA]</scope>
    <source>
        <strain evidence="12">S238N-H82</strain>
    </source>
</reference>
<evidence type="ECO:0000259" key="11">
    <source>
        <dbReference type="PROSITE" id="PS50156"/>
    </source>
</evidence>
<dbReference type="Proteomes" id="UP000001554">
    <property type="component" value="Chromosome 2"/>
</dbReference>
<dbReference type="PROSITE" id="PS50156">
    <property type="entry name" value="SSD"/>
    <property type="match status" value="1"/>
</dbReference>
<dbReference type="InterPro" id="IPR051697">
    <property type="entry name" value="Patched_domain-protein"/>
</dbReference>
<feature type="transmembrane region" description="Helical" evidence="10">
    <location>
        <begin position="152"/>
        <end position="174"/>
    </location>
</feature>
<keyword evidence="3 10" id="KW-0812">Transmembrane</keyword>
<dbReference type="Pfam" id="PF02460">
    <property type="entry name" value="Patched"/>
    <property type="match status" value="1"/>
</dbReference>
<dbReference type="Gene3D" id="1.20.1640.10">
    <property type="entry name" value="Multidrug efflux transporter AcrB transmembrane domain"/>
    <property type="match status" value="2"/>
</dbReference>
<dbReference type="PANTHER" id="PTHR10796">
    <property type="entry name" value="PATCHED-RELATED"/>
    <property type="match status" value="1"/>
</dbReference>
<feature type="transmembrane region" description="Helical" evidence="10">
    <location>
        <begin position="459"/>
        <end position="484"/>
    </location>
</feature>
<keyword evidence="6" id="KW-0325">Glycoprotein</keyword>
<feature type="transmembrane region" description="Helical" evidence="10">
    <location>
        <begin position="496"/>
        <end position="520"/>
    </location>
</feature>
<organism evidence="12 13">
    <name type="scientific">Branchiostoma floridae</name>
    <name type="common">Florida lancelet</name>
    <name type="synonym">Amphioxus</name>
    <dbReference type="NCBI Taxonomy" id="7739"/>
    <lineage>
        <taxon>Eukaryota</taxon>
        <taxon>Metazoa</taxon>
        <taxon>Chordata</taxon>
        <taxon>Cephalochordata</taxon>
        <taxon>Leptocardii</taxon>
        <taxon>Amphioxiformes</taxon>
        <taxon>Branchiostomatidae</taxon>
        <taxon>Branchiostoma</taxon>
    </lineage>
</organism>
<dbReference type="InterPro" id="IPR000731">
    <property type="entry name" value="SSD"/>
</dbReference>
<dbReference type="PANTHER" id="PTHR10796:SF92">
    <property type="entry name" value="PATCHED-RELATED, ISOFORM A"/>
    <property type="match status" value="1"/>
</dbReference>
<sequence>MFILLAAWRKTNPLDSVQDRSANTYAEAGVSITITSLTNALAFAVGAITSFPGVRVFCMYSGIAIVFAYLFQLNFFGACMIYDGYREKQNRHFLTCMKVPIISKDDQTSCCQQSCCRGDPNKAGVGQDGKDHNDHLIMLFFKKYYGPFLTNVWVKVVVMIVFLGYLGVAIWGCVQLMEGVQLSKLAGDASYVARFLEQDDRYFSEYDVRVAVVVTEKLDYWDPDVQDRVENMLAEFEDTAFTYGKNVSESWLRDYLAYIDRICSNPMLPPSQQLNLTDKDSFIECLRDRFLNVQGFTKYGHDILFNEDGTEIIASRFFVQTKEIDGTLKEKNMMTKMRELASGASVEAIVYHPAFVYYDQYIAILPNTLQNLGIATGAMLVVSLFLMPHVVNAVWVTLAIASICTGVLGFMTLWSVNLDSVSMIHIIMCIGFSVDFSAHIVYSFVTAKESNRDAIVVHALYSLGVPILQGSISTILGVAALSMAPSYGFRTFFKTVFLFLVIVFGLVHGIVFLPVMLSCWGPQGGAVKVNGNRLSDVARAQNRNENPLMTVSMKLWLDHLKEDNRQRNKGTTESQQNLTANPEMGFSLKPI</sequence>
<dbReference type="OMA" id="RPPDYHE"/>
<evidence type="ECO:0000313" key="12">
    <source>
        <dbReference type="Proteomes" id="UP000001554"/>
    </source>
</evidence>
<evidence type="ECO:0000256" key="8">
    <source>
        <dbReference type="ARBA" id="ARBA00060429"/>
    </source>
</evidence>
<feature type="domain" description="SSD" evidence="11">
    <location>
        <begin position="1"/>
        <end position="82"/>
    </location>
</feature>
<keyword evidence="2" id="KW-1003">Cell membrane</keyword>
<feature type="transmembrane region" description="Helical" evidence="10">
    <location>
        <begin position="28"/>
        <end position="51"/>
    </location>
</feature>
<comment type="subcellular location">
    <subcellularLocation>
        <location evidence="8">Cell projection</location>
        <location evidence="8">Cilium</location>
        <location evidence="8">Flagellum membrane</location>
        <topology evidence="8">Multi-pass membrane protein</topology>
    </subcellularLocation>
</comment>
<dbReference type="AlphaFoldDB" id="A0A9J7ME57"/>
<keyword evidence="5 10" id="KW-0472">Membrane</keyword>
<evidence type="ECO:0000313" key="13">
    <source>
        <dbReference type="RefSeq" id="XP_035699138.1"/>
    </source>
</evidence>
<feature type="transmembrane region" description="Helical" evidence="10">
    <location>
        <begin position="422"/>
        <end position="447"/>
    </location>
</feature>
<protein>
    <recommendedName>
        <fullName evidence="9">Patched domain-containing protein 3</fullName>
    </recommendedName>
</protein>
<evidence type="ECO:0000256" key="5">
    <source>
        <dbReference type="ARBA" id="ARBA00023136"/>
    </source>
</evidence>
<dbReference type="GO" id="GO:0016020">
    <property type="term" value="C:membrane"/>
    <property type="evidence" value="ECO:0000318"/>
    <property type="project" value="GO_Central"/>
</dbReference>
<evidence type="ECO:0000256" key="6">
    <source>
        <dbReference type="ARBA" id="ARBA00023180"/>
    </source>
</evidence>
<evidence type="ECO:0000256" key="1">
    <source>
        <dbReference type="ARBA" id="ARBA00005585"/>
    </source>
</evidence>
<dbReference type="GO" id="GO:0097225">
    <property type="term" value="C:sperm midpiece"/>
    <property type="evidence" value="ECO:0007669"/>
    <property type="project" value="UniProtKB-ARBA"/>
</dbReference>
<comment type="function">
    <text evidence="7">May play a role in sperm development or sperm function. However, does not appear to have an essential role in spermatogenesis or male fertility.</text>
</comment>
<evidence type="ECO:0000256" key="7">
    <source>
        <dbReference type="ARBA" id="ARBA00057027"/>
    </source>
</evidence>
<evidence type="ECO:0000256" key="10">
    <source>
        <dbReference type="SAM" id="Phobius"/>
    </source>
</evidence>
<dbReference type="InterPro" id="IPR003392">
    <property type="entry name" value="PTHD_SSD"/>
</dbReference>